<dbReference type="FunFam" id="1.10.10.60:FF:000107">
    <property type="entry name" value="MYB transcription factor"/>
    <property type="match status" value="1"/>
</dbReference>
<feature type="domain" description="HTH myb-type" evidence="9">
    <location>
        <begin position="73"/>
        <end position="123"/>
    </location>
</feature>
<dbReference type="AlphaFoldDB" id="A0A9E9F182"/>
<evidence type="ECO:0000256" key="2">
    <source>
        <dbReference type="ARBA" id="ARBA00022737"/>
    </source>
</evidence>
<dbReference type="InterPro" id="IPR001345">
    <property type="entry name" value="PG/BPGM_mutase_AS"/>
</dbReference>
<keyword evidence="5" id="KW-0804">Transcription</keyword>
<dbReference type="GO" id="GO:0005634">
    <property type="term" value="C:nucleus"/>
    <property type="evidence" value="ECO:0007669"/>
    <property type="project" value="UniProtKB-SubCell"/>
</dbReference>
<keyword evidence="3" id="KW-0805">Transcription regulation</keyword>
<dbReference type="SUPFAM" id="SSF46689">
    <property type="entry name" value="Homeodomain-like"/>
    <property type="match status" value="1"/>
</dbReference>
<dbReference type="EMBL" id="OM954335">
    <property type="protein sequence ID" value="WAP33707.1"/>
    <property type="molecule type" value="mRNA"/>
</dbReference>
<dbReference type="InterPro" id="IPR009057">
    <property type="entry name" value="Homeodomain-like_sf"/>
</dbReference>
<evidence type="ECO:0000256" key="6">
    <source>
        <dbReference type="ARBA" id="ARBA00023242"/>
    </source>
</evidence>
<dbReference type="InterPro" id="IPR001005">
    <property type="entry name" value="SANT/Myb"/>
</dbReference>
<dbReference type="FunFam" id="1.10.10.60:FF:000011">
    <property type="entry name" value="Myb transcription factor"/>
    <property type="match status" value="1"/>
</dbReference>
<evidence type="ECO:0000256" key="7">
    <source>
        <dbReference type="SAM" id="MobiDB-lite"/>
    </source>
</evidence>
<dbReference type="PROSITE" id="PS00175">
    <property type="entry name" value="PG_MUTASE"/>
    <property type="match status" value="1"/>
</dbReference>
<reference evidence="10" key="1">
    <citation type="submission" date="2022-03" db="EMBL/GenBank/DDBJ databases">
        <authorList>
            <person name="Gao B."/>
            <person name="Fan W.F."/>
            <person name="Wu J.H."/>
        </authorList>
    </citation>
    <scope>NUCLEOTIDE SEQUENCE</scope>
</reference>
<dbReference type="CDD" id="cd00167">
    <property type="entry name" value="SANT"/>
    <property type="match status" value="2"/>
</dbReference>
<organism evidence="10">
    <name type="scientific">Potentilla sericea</name>
    <dbReference type="NCBI Taxonomy" id="1819547"/>
    <lineage>
        <taxon>Eukaryota</taxon>
        <taxon>Viridiplantae</taxon>
        <taxon>Streptophyta</taxon>
        <taxon>Embryophyta</taxon>
        <taxon>Tracheophyta</taxon>
        <taxon>Spermatophyta</taxon>
        <taxon>Magnoliopsida</taxon>
        <taxon>eudicotyledons</taxon>
        <taxon>Gunneridae</taxon>
        <taxon>Pentapetalae</taxon>
        <taxon>rosids</taxon>
        <taxon>fabids</taxon>
        <taxon>Rosales</taxon>
        <taxon>Rosaceae</taxon>
        <taxon>Rosoideae</taxon>
        <taxon>Potentilleae</taxon>
        <taxon>Potentilleae incertae sedis</taxon>
        <taxon>Potentilla</taxon>
    </lineage>
</organism>
<dbReference type="Pfam" id="PF00249">
    <property type="entry name" value="Myb_DNA-binding"/>
    <property type="match status" value="2"/>
</dbReference>
<dbReference type="PROSITE" id="PS50090">
    <property type="entry name" value="MYB_LIKE"/>
    <property type="match status" value="2"/>
</dbReference>
<dbReference type="GO" id="GO:0003824">
    <property type="term" value="F:catalytic activity"/>
    <property type="evidence" value="ECO:0007669"/>
    <property type="project" value="InterPro"/>
</dbReference>
<protein>
    <submittedName>
        <fullName evidence="10">Transcription factor MYB2</fullName>
    </submittedName>
</protein>
<keyword evidence="2" id="KW-0677">Repeat</keyword>
<evidence type="ECO:0000256" key="5">
    <source>
        <dbReference type="ARBA" id="ARBA00023163"/>
    </source>
</evidence>
<dbReference type="PANTHER" id="PTHR45675">
    <property type="entry name" value="MYB TRANSCRIPTION FACTOR-RELATED-RELATED"/>
    <property type="match status" value="1"/>
</dbReference>
<evidence type="ECO:0000256" key="4">
    <source>
        <dbReference type="ARBA" id="ARBA00023125"/>
    </source>
</evidence>
<evidence type="ECO:0000259" key="9">
    <source>
        <dbReference type="PROSITE" id="PS51294"/>
    </source>
</evidence>
<accession>A0A9E9F182</accession>
<gene>
    <name evidence="10" type="primary">MYB2</name>
</gene>
<feature type="domain" description="Myb-like" evidence="8">
    <location>
        <begin position="69"/>
        <end position="119"/>
    </location>
</feature>
<evidence type="ECO:0000313" key="10">
    <source>
        <dbReference type="EMBL" id="WAP33707.1"/>
    </source>
</evidence>
<sequence>MSTNTKSFSSSSSEDDNELRRGPWTLEEDTLLIQYIARHGEGRWNLLANRAGLRRTGKSCRLRWLNYLKPDVKRGNLSPEEQLLILDLHSKWGNRWSKIAQYLPGRTDNEIKNYWRTRVQKQARHLKIDTNSTEFQNIIRCFWMPRLLQKIGDQNQSLPSHQNSIIAPPPLQPQFTVQGAVDMSGYVYNSDIEKQNTACILPSESPMEMSNTTQISEYYPSSPFGGPIVHHDHSVNNNGHDMEVFNLANSTPADNFYVPESESSWLDTDFSCSLWNMDELLRRC</sequence>
<dbReference type="PROSITE" id="PS51294">
    <property type="entry name" value="HTH_MYB"/>
    <property type="match status" value="2"/>
</dbReference>
<dbReference type="InterPro" id="IPR017930">
    <property type="entry name" value="Myb_dom"/>
</dbReference>
<feature type="domain" description="Myb-like" evidence="8">
    <location>
        <begin position="16"/>
        <end position="68"/>
    </location>
</feature>
<dbReference type="GO" id="GO:0003700">
    <property type="term" value="F:DNA-binding transcription factor activity"/>
    <property type="evidence" value="ECO:0007669"/>
    <property type="project" value="InterPro"/>
</dbReference>
<dbReference type="GO" id="GO:0043565">
    <property type="term" value="F:sequence-specific DNA binding"/>
    <property type="evidence" value="ECO:0007669"/>
    <property type="project" value="InterPro"/>
</dbReference>
<name>A0A9E9F182_9ROSA</name>
<feature type="region of interest" description="Disordered" evidence="7">
    <location>
        <begin position="1"/>
        <end position="20"/>
    </location>
</feature>
<dbReference type="Gene3D" id="1.10.10.60">
    <property type="entry name" value="Homeodomain-like"/>
    <property type="match status" value="2"/>
</dbReference>
<dbReference type="SMART" id="SM00717">
    <property type="entry name" value="SANT"/>
    <property type="match status" value="2"/>
</dbReference>
<evidence type="ECO:0000256" key="3">
    <source>
        <dbReference type="ARBA" id="ARBA00023015"/>
    </source>
</evidence>
<proteinExistence type="evidence at transcript level"/>
<dbReference type="PANTHER" id="PTHR45675:SF117">
    <property type="entry name" value="MYB-RELATED PROTEIN MYBAS2-LIKE"/>
    <property type="match status" value="1"/>
</dbReference>
<dbReference type="InterPro" id="IPR044676">
    <property type="entry name" value="EOBI/EOBII-like_plant"/>
</dbReference>
<evidence type="ECO:0000256" key="1">
    <source>
        <dbReference type="ARBA" id="ARBA00004123"/>
    </source>
</evidence>
<evidence type="ECO:0000259" key="8">
    <source>
        <dbReference type="PROSITE" id="PS50090"/>
    </source>
</evidence>
<keyword evidence="6" id="KW-0539">Nucleus</keyword>
<keyword evidence="4" id="KW-0238">DNA-binding</keyword>
<feature type="domain" description="HTH myb-type" evidence="9">
    <location>
        <begin position="16"/>
        <end position="72"/>
    </location>
</feature>
<comment type="subcellular location">
    <subcellularLocation>
        <location evidence="1">Nucleus</location>
    </subcellularLocation>
</comment>